<reference evidence="2" key="1">
    <citation type="submission" date="2015-07" db="EMBL/GenBank/DDBJ databases">
        <title>Adaptation to a free-living lifestyle via gene acquisitions in the diplomonad Trepomonas sp. PC1.</title>
        <authorList>
            <person name="Xu F."/>
            <person name="Jerlstrom-Hultqvist J."/>
            <person name="Kolisko M."/>
            <person name="Simpson A.G.B."/>
            <person name="Roger A.J."/>
            <person name="Svard S.G."/>
            <person name="Andersson J.O."/>
        </authorList>
    </citation>
    <scope>NUCLEOTIDE SEQUENCE</scope>
    <source>
        <strain evidence="2">PC1</strain>
    </source>
</reference>
<accession>A0A146JZD3</accession>
<evidence type="ECO:0000313" key="2">
    <source>
        <dbReference type="EMBL" id="JAP89897.1"/>
    </source>
</evidence>
<evidence type="ECO:0000256" key="1">
    <source>
        <dbReference type="SAM" id="MobiDB-lite"/>
    </source>
</evidence>
<protein>
    <submittedName>
        <fullName evidence="2">Uncharacterized protein</fullName>
    </submittedName>
</protein>
<feature type="compositionally biased region" description="Low complexity" evidence="1">
    <location>
        <begin position="208"/>
        <end position="221"/>
    </location>
</feature>
<organism evidence="2">
    <name type="scientific">Trepomonas sp. PC1</name>
    <dbReference type="NCBI Taxonomy" id="1076344"/>
    <lineage>
        <taxon>Eukaryota</taxon>
        <taxon>Metamonada</taxon>
        <taxon>Diplomonadida</taxon>
        <taxon>Hexamitidae</taxon>
        <taxon>Hexamitinae</taxon>
        <taxon>Trepomonas</taxon>
    </lineage>
</organism>
<name>A0A146JZD3_9EUKA</name>
<dbReference type="AlphaFoldDB" id="A0A146JZD3"/>
<sequence>KIEHRISQNLTFVDSQSLLRFQVKSLLRPNFLSLQVVNKQQQSQCFPIVDQAVQTDLYVQTDISERHIIDIKPKTEALPKRLERKVGENPALEKILSLDLETLFKRVFNQKERPKTKIETQNAIYQLKRISSQKQNQTQIDAEKQIQREIEVEKARMQTQQENVQKMFSLQELSGVQPKMEESKLETQQMQRVQFSGVERSKTESWDQTQVQMPQQPPQIQSRTETLSNSFPTGSFTSRSAKVVSEHAANLQLQLALPRVVSIFELKKNPKQLQNLFNLNLTETEVQKQINRLMALKDDDQDFSLQKADQQFLFKPIDFLDTVYATDAMIEESNQQTQILKQQSKFRAVSKAEFDQLYAAFNLYPIIRVGDEPFLIKQLFRIKNADSQILKGLNEIQKITVLRVENGEVECDLFKFGVQVDLTPFLSFQSCPKYFQLNERVLVPVYKFGIVDFEVGVVLDQDDFIVTVKIDGTQILVSCFLLFQTKQFQGKSPFQLVKSDKCAHCWLRILLKKQNGISLQRSWEEEL</sequence>
<dbReference type="EMBL" id="GDID01006709">
    <property type="protein sequence ID" value="JAP89897.1"/>
    <property type="molecule type" value="Transcribed_RNA"/>
</dbReference>
<feature type="non-terminal residue" evidence="2">
    <location>
        <position position="1"/>
    </location>
</feature>
<gene>
    <name evidence="2" type="ORF">TPC1_30608</name>
</gene>
<proteinExistence type="predicted"/>
<feature type="region of interest" description="Disordered" evidence="1">
    <location>
        <begin position="196"/>
        <end position="228"/>
    </location>
</feature>